<keyword evidence="5" id="KW-0997">Cell inner membrane</keyword>
<evidence type="ECO:0000256" key="4">
    <source>
        <dbReference type="ARBA" id="ARBA00022475"/>
    </source>
</evidence>
<name>A0ABS6T902_9ENTE</name>
<evidence type="ECO:0000313" key="11">
    <source>
        <dbReference type="EMBL" id="MBV7389365.1"/>
    </source>
</evidence>
<evidence type="ECO:0000259" key="10">
    <source>
        <dbReference type="PROSITE" id="PS50893"/>
    </source>
</evidence>
<dbReference type="Proteomes" id="UP000774130">
    <property type="component" value="Unassembled WGS sequence"/>
</dbReference>
<dbReference type="GO" id="GO:0005524">
    <property type="term" value="F:ATP binding"/>
    <property type="evidence" value="ECO:0007669"/>
    <property type="project" value="UniProtKB-KW"/>
</dbReference>
<comment type="caution">
    <text evidence="11">The sequence shown here is derived from an EMBL/GenBank/DDBJ whole genome shotgun (WGS) entry which is preliminary data.</text>
</comment>
<keyword evidence="7 11" id="KW-0067">ATP-binding</keyword>
<evidence type="ECO:0000256" key="5">
    <source>
        <dbReference type="ARBA" id="ARBA00022519"/>
    </source>
</evidence>
<dbReference type="InterPro" id="IPR003439">
    <property type="entry name" value="ABC_transporter-like_ATP-bd"/>
</dbReference>
<feature type="domain" description="ABC transporter" evidence="10">
    <location>
        <begin position="7"/>
        <end position="249"/>
    </location>
</feature>
<evidence type="ECO:0000256" key="9">
    <source>
        <dbReference type="ARBA" id="ARBA00023136"/>
    </source>
</evidence>
<evidence type="ECO:0000256" key="6">
    <source>
        <dbReference type="ARBA" id="ARBA00022741"/>
    </source>
</evidence>
<organism evidence="11 12">
    <name type="scientific">Enterococcus alishanensis</name>
    <dbReference type="NCBI Taxonomy" id="1303817"/>
    <lineage>
        <taxon>Bacteria</taxon>
        <taxon>Bacillati</taxon>
        <taxon>Bacillota</taxon>
        <taxon>Bacilli</taxon>
        <taxon>Lactobacillales</taxon>
        <taxon>Enterococcaceae</taxon>
        <taxon>Enterococcus</taxon>
    </lineage>
</organism>
<gene>
    <name evidence="11" type="ORF">KUA55_01635</name>
</gene>
<dbReference type="PROSITE" id="PS50893">
    <property type="entry name" value="ABC_TRANSPORTER_2"/>
    <property type="match status" value="1"/>
</dbReference>
<dbReference type="Pfam" id="PF00005">
    <property type="entry name" value="ABC_tran"/>
    <property type="match status" value="1"/>
</dbReference>
<keyword evidence="3" id="KW-0813">Transport</keyword>
<reference evidence="11 12" key="1">
    <citation type="submission" date="2021-06" db="EMBL/GenBank/DDBJ databases">
        <title>Enterococcus alishanensis sp. nov., a novel lactic acid bacterium isolated from fresh coffee beans.</title>
        <authorList>
            <person name="Chen Y.-S."/>
        </authorList>
    </citation>
    <scope>NUCLEOTIDE SEQUENCE [LARGE SCALE GENOMIC DNA]</scope>
    <source>
        <strain evidence="11 12">ALS3</strain>
    </source>
</reference>
<keyword evidence="4" id="KW-1003">Cell membrane</keyword>
<keyword evidence="8" id="KW-1278">Translocase</keyword>
<evidence type="ECO:0000256" key="2">
    <source>
        <dbReference type="ARBA" id="ARBA00005417"/>
    </source>
</evidence>
<keyword evidence="12" id="KW-1185">Reference proteome</keyword>
<dbReference type="InterPro" id="IPR050388">
    <property type="entry name" value="ABC_Ni/Peptide_Import"/>
</dbReference>
<dbReference type="PANTHER" id="PTHR43297:SF14">
    <property type="entry name" value="ATPASE AAA-TYPE CORE DOMAIN-CONTAINING PROTEIN"/>
    <property type="match status" value="1"/>
</dbReference>
<comment type="subcellular location">
    <subcellularLocation>
        <location evidence="1">Cell membrane</location>
        <topology evidence="1">Peripheral membrane protein</topology>
    </subcellularLocation>
</comment>
<evidence type="ECO:0000256" key="7">
    <source>
        <dbReference type="ARBA" id="ARBA00022840"/>
    </source>
</evidence>
<dbReference type="RefSeq" id="WP_218324430.1">
    <property type="nucleotide sequence ID" value="NZ_JAHUZB010000001.1"/>
</dbReference>
<evidence type="ECO:0000256" key="8">
    <source>
        <dbReference type="ARBA" id="ARBA00022967"/>
    </source>
</evidence>
<dbReference type="CDD" id="cd03257">
    <property type="entry name" value="ABC_NikE_OppD_transporters"/>
    <property type="match status" value="1"/>
</dbReference>
<dbReference type="NCBIfam" id="TIGR01727">
    <property type="entry name" value="oligo_HPY"/>
    <property type="match status" value="1"/>
</dbReference>
<evidence type="ECO:0000256" key="3">
    <source>
        <dbReference type="ARBA" id="ARBA00022448"/>
    </source>
</evidence>
<dbReference type="SMART" id="SM00382">
    <property type="entry name" value="AAA"/>
    <property type="match status" value="1"/>
</dbReference>
<dbReference type="EMBL" id="JAHUZB010000001">
    <property type="protein sequence ID" value="MBV7389365.1"/>
    <property type="molecule type" value="Genomic_DNA"/>
</dbReference>
<sequence>MTAILTVKKLNVITYQGLEKKPYEIIKELDLTVFQGEILGIVGESGSGKSILMRCLKNILPRFFEYQYQEFIFESEMHRLDENLSIAMIFQDPKKAMNPVKTIGSQLAEVARRFQKVSKAAAIELSEKTLAKVAISNPKQRMKQYPHELSGGLQQRVMIAMALLTKSKVLIADEPTTALDAVTQKGILLLLKELQQTEGLTIILISHDLKVIKQVADRVAVMYFGEIVELGKLQTILKKTQHPYTKALLAASPSKSHELTSIPGNVPTMDEQIPGCFFASRCSVKLPECTKSHPLLKERKQHAVRCFYAERKSQNAERNPDFINESFIEDF</sequence>
<dbReference type="InterPro" id="IPR003593">
    <property type="entry name" value="AAA+_ATPase"/>
</dbReference>
<accession>A0ABS6T902</accession>
<dbReference type="PANTHER" id="PTHR43297">
    <property type="entry name" value="OLIGOPEPTIDE TRANSPORT ATP-BINDING PROTEIN APPD"/>
    <property type="match status" value="1"/>
</dbReference>
<comment type="similarity">
    <text evidence="2">Belongs to the ABC transporter superfamily.</text>
</comment>
<protein>
    <submittedName>
        <fullName evidence="11">ABC transporter ATP-binding protein</fullName>
    </submittedName>
</protein>
<evidence type="ECO:0000256" key="1">
    <source>
        <dbReference type="ARBA" id="ARBA00004202"/>
    </source>
</evidence>
<evidence type="ECO:0000313" key="12">
    <source>
        <dbReference type="Proteomes" id="UP000774130"/>
    </source>
</evidence>
<keyword evidence="6" id="KW-0547">Nucleotide-binding</keyword>
<keyword evidence="9" id="KW-0472">Membrane</keyword>
<dbReference type="Pfam" id="PF08352">
    <property type="entry name" value="oligo_HPY"/>
    <property type="match status" value="1"/>
</dbReference>
<dbReference type="InterPro" id="IPR013563">
    <property type="entry name" value="Oligopep_ABC_C"/>
</dbReference>
<proteinExistence type="inferred from homology"/>